<sequence>MKFVLTISALDPSGGAGVSADIKVARALGFHPCSIITALTAQNSSKLLSVHPVDVEIIEEQFEVLFSEFEFSAIKIGVIPSLEIAKVVSNCIEKLKCPKVLDPVLDASVGGKLGEKSAYELLMPKVSVITPNYTEAKLLGSKTSPEELALNLFKKYGCSVVITGGELKGRDVVCDQGRIYSVEAELISGNFHGTGCVYSTALACYLASNPLEDAVRKARIFVLESVKKGFKVRNRIYVNP</sequence>
<proteinExistence type="predicted"/>
<dbReference type="SUPFAM" id="SSF53613">
    <property type="entry name" value="Ribokinase-like"/>
    <property type="match status" value="1"/>
</dbReference>
<dbReference type="Pfam" id="PF08543">
    <property type="entry name" value="Phos_pyr_kin"/>
    <property type="match status" value="1"/>
</dbReference>
<dbReference type="GO" id="GO:0008972">
    <property type="term" value="F:phosphomethylpyrimidine kinase activity"/>
    <property type="evidence" value="ECO:0007669"/>
    <property type="project" value="InterPro"/>
</dbReference>
<dbReference type="InterPro" id="IPR004399">
    <property type="entry name" value="HMP/HMP-P_kinase_dom"/>
</dbReference>
<evidence type="ECO:0000259" key="1">
    <source>
        <dbReference type="Pfam" id="PF08543"/>
    </source>
</evidence>
<dbReference type="PANTHER" id="PTHR20858:SF17">
    <property type="entry name" value="HYDROXYMETHYLPYRIMIDINE_PHOSPHOMETHYLPYRIMIDINE KINASE THI20-RELATED"/>
    <property type="match status" value="1"/>
</dbReference>
<dbReference type="GO" id="GO:0005829">
    <property type="term" value="C:cytosol"/>
    <property type="evidence" value="ECO:0007669"/>
    <property type="project" value="TreeGrafter"/>
</dbReference>
<feature type="domain" description="Pyridoxamine kinase/Phosphomethylpyrimidine kinase" evidence="1">
    <location>
        <begin position="11"/>
        <end position="234"/>
    </location>
</feature>
<dbReference type="PANTHER" id="PTHR20858">
    <property type="entry name" value="PHOSPHOMETHYLPYRIMIDINE KINASE"/>
    <property type="match status" value="1"/>
</dbReference>
<dbReference type="GO" id="GO:0009228">
    <property type="term" value="P:thiamine biosynthetic process"/>
    <property type="evidence" value="ECO:0007669"/>
    <property type="project" value="InterPro"/>
</dbReference>
<comment type="caution">
    <text evidence="2">The sequence shown here is derived from an EMBL/GenBank/DDBJ whole genome shotgun (WGS) entry which is preliminary data.</text>
</comment>
<dbReference type="InterPro" id="IPR029056">
    <property type="entry name" value="Ribokinase-like"/>
</dbReference>
<protein>
    <submittedName>
        <fullName evidence="2">Hydroxymethylpyrimidine/phosphomethylpyrimidine kinase</fullName>
    </submittedName>
</protein>
<evidence type="ECO:0000313" key="2">
    <source>
        <dbReference type="EMBL" id="HGT83384.1"/>
    </source>
</evidence>
<dbReference type="AlphaFoldDB" id="A0A7J3M526"/>
<keyword evidence="2" id="KW-0418">Kinase</keyword>
<accession>A0A7J3M526</accession>
<dbReference type="GO" id="GO:0008902">
    <property type="term" value="F:hydroxymethylpyrimidine kinase activity"/>
    <property type="evidence" value="ECO:0007669"/>
    <property type="project" value="TreeGrafter"/>
</dbReference>
<dbReference type="InterPro" id="IPR013749">
    <property type="entry name" value="PM/HMP-P_kinase-1"/>
</dbReference>
<keyword evidence="2" id="KW-0808">Transferase</keyword>
<reference evidence="2" key="1">
    <citation type="journal article" date="2020" name="mSystems">
        <title>Genome- and Community-Level Interaction Insights into Carbon Utilization and Element Cycling Functions of Hydrothermarchaeota in Hydrothermal Sediment.</title>
        <authorList>
            <person name="Zhou Z."/>
            <person name="Liu Y."/>
            <person name="Xu W."/>
            <person name="Pan J."/>
            <person name="Luo Z.H."/>
            <person name="Li M."/>
        </authorList>
    </citation>
    <scope>NUCLEOTIDE SEQUENCE [LARGE SCALE GENOMIC DNA]</scope>
    <source>
        <strain evidence="2">SpSt-587</strain>
    </source>
</reference>
<dbReference type="Gene3D" id="3.40.1190.20">
    <property type="match status" value="1"/>
</dbReference>
<dbReference type="CDD" id="cd01169">
    <property type="entry name" value="HMPP_kinase"/>
    <property type="match status" value="1"/>
</dbReference>
<dbReference type="EMBL" id="DSYZ01000124">
    <property type="protein sequence ID" value="HGT83384.1"/>
    <property type="molecule type" value="Genomic_DNA"/>
</dbReference>
<organism evidence="2">
    <name type="scientific">Archaeoglobus fulgidus</name>
    <dbReference type="NCBI Taxonomy" id="2234"/>
    <lineage>
        <taxon>Archaea</taxon>
        <taxon>Methanobacteriati</taxon>
        <taxon>Methanobacteriota</taxon>
        <taxon>Archaeoglobi</taxon>
        <taxon>Archaeoglobales</taxon>
        <taxon>Archaeoglobaceae</taxon>
        <taxon>Archaeoglobus</taxon>
    </lineage>
</organism>
<gene>
    <name evidence="2" type="ORF">ENT52_06625</name>
</gene>
<name>A0A7J3M526_ARCFL</name>